<dbReference type="GO" id="GO:0005524">
    <property type="term" value="F:ATP binding"/>
    <property type="evidence" value="ECO:0007669"/>
    <property type="project" value="UniProtKB-KW"/>
</dbReference>
<evidence type="ECO:0000313" key="6">
    <source>
        <dbReference type="EMBL" id="KJV68894.1"/>
    </source>
</evidence>
<dbReference type="EC" id="6.3.3.2" evidence="5"/>
<dbReference type="Gene3D" id="3.40.50.10420">
    <property type="entry name" value="NagB/RpiA/CoA transferase-like"/>
    <property type="match status" value="2"/>
</dbReference>
<dbReference type="SUPFAM" id="SSF100950">
    <property type="entry name" value="NagB/RpiA/CoA transferase-like"/>
    <property type="match status" value="1"/>
</dbReference>
<dbReference type="InterPro" id="IPR002698">
    <property type="entry name" value="FTHF_cligase"/>
</dbReference>
<keyword evidence="5" id="KW-0460">Magnesium</keyword>
<evidence type="ECO:0000256" key="1">
    <source>
        <dbReference type="ARBA" id="ARBA00010638"/>
    </source>
</evidence>
<dbReference type="PATRIC" id="fig|1359163.3.peg.254"/>
<sequence length="176" mass="20944">MIRDIDRKKNTLRQKYRLLRKSISNPFELSSWFMTNYINNILMDDNLIIAAYIPIDGEIDVLPLMKYLQERGHIIVIPVISRQSKVLKFQKWNIEDNVDLIPDIMIVPMISFDKKLNRLGFGKGYYDRTINFFRSHFKCRFIGVAYNIQYCYEIPINSYDQALDCIVTENRIYSLI</sequence>
<dbReference type="NCBIfam" id="TIGR02727">
    <property type="entry name" value="MTHFS_bact"/>
    <property type="match status" value="1"/>
</dbReference>
<dbReference type="InterPro" id="IPR024185">
    <property type="entry name" value="FTHF_cligase-like_sf"/>
</dbReference>
<protein>
    <recommendedName>
        <fullName evidence="5">5-formyltetrahydrofolate cyclo-ligase</fullName>
        <ecNumber evidence="5">6.3.3.2</ecNumber>
    </recommendedName>
</protein>
<feature type="binding site" evidence="4">
    <location>
        <begin position="118"/>
        <end position="126"/>
    </location>
    <ligand>
        <name>ATP</name>
        <dbReference type="ChEBI" id="CHEBI:30616"/>
    </ligand>
</feature>
<feature type="binding site" evidence="4">
    <location>
        <position position="53"/>
    </location>
    <ligand>
        <name>substrate</name>
    </ligand>
</feature>
<dbReference type="STRING" id="1359163.NLO413_0264"/>
<feature type="binding site" evidence="4">
    <location>
        <position position="58"/>
    </location>
    <ligand>
        <name>substrate</name>
    </ligand>
</feature>
<dbReference type="Proteomes" id="UP000033562">
    <property type="component" value="Unassembled WGS sequence"/>
</dbReference>
<comment type="caution">
    <text evidence="6">The sequence shown here is derived from an EMBL/GenBank/DDBJ whole genome shotgun (WGS) entry which is preliminary data.</text>
</comment>
<accession>A0A0F3NPQ3</accession>
<name>A0A0F3NPQ3_9RICK</name>
<dbReference type="PIRSF" id="PIRSF006806">
    <property type="entry name" value="FTHF_cligase"/>
    <property type="match status" value="1"/>
</dbReference>
<evidence type="ECO:0000256" key="2">
    <source>
        <dbReference type="ARBA" id="ARBA00022741"/>
    </source>
</evidence>
<dbReference type="Pfam" id="PF01812">
    <property type="entry name" value="5-FTHF_cyc-lig"/>
    <property type="match status" value="1"/>
</dbReference>
<evidence type="ECO:0000256" key="5">
    <source>
        <dbReference type="RuleBase" id="RU361279"/>
    </source>
</evidence>
<feature type="binding site" evidence="4">
    <location>
        <begin position="9"/>
        <end position="13"/>
    </location>
    <ligand>
        <name>ATP</name>
        <dbReference type="ChEBI" id="CHEBI:30616"/>
    </ligand>
</feature>
<dbReference type="PANTHER" id="PTHR23407">
    <property type="entry name" value="ATPASE INHIBITOR/5-FORMYLTETRAHYDROFOLATE CYCLO-LIGASE"/>
    <property type="match status" value="1"/>
</dbReference>
<keyword evidence="7" id="KW-1185">Reference proteome</keyword>
<dbReference type="GO" id="GO:0035999">
    <property type="term" value="P:tetrahydrofolate interconversion"/>
    <property type="evidence" value="ECO:0007669"/>
    <property type="project" value="TreeGrafter"/>
</dbReference>
<keyword evidence="2 4" id="KW-0547">Nucleotide-binding</keyword>
<evidence type="ECO:0000313" key="7">
    <source>
        <dbReference type="Proteomes" id="UP000033562"/>
    </source>
</evidence>
<comment type="cofactor">
    <cofactor evidence="5">
        <name>Mg(2+)</name>
        <dbReference type="ChEBI" id="CHEBI:18420"/>
    </cofactor>
</comment>
<evidence type="ECO:0000256" key="4">
    <source>
        <dbReference type="PIRSR" id="PIRSR006806-1"/>
    </source>
</evidence>
<keyword evidence="3 4" id="KW-0067">ATP-binding</keyword>
<dbReference type="PANTHER" id="PTHR23407:SF1">
    <property type="entry name" value="5-FORMYLTETRAHYDROFOLATE CYCLO-LIGASE"/>
    <property type="match status" value="1"/>
</dbReference>
<dbReference type="OrthoDB" id="9801938at2"/>
<reference evidence="6 7" key="1">
    <citation type="submission" date="2015-02" db="EMBL/GenBank/DDBJ databases">
        <title>Genome Sequencing of Rickettsiales.</title>
        <authorList>
            <person name="Daugherty S.C."/>
            <person name="Su Q."/>
            <person name="Abolude K."/>
            <person name="Beier-Sexton M."/>
            <person name="Carlyon J.A."/>
            <person name="Carter R."/>
            <person name="Day N.P."/>
            <person name="Dumler S.J."/>
            <person name="Dyachenko V."/>
            <person name="Godinez A."/>
            <person name="Kurtti T.J."/>
            <person name="Lichay M."/>
            <person name="Mullins K.E."/>
            <person name="Ott S."/>
            <person name="Pappas-Brown V."/>
            <person name="Paris D.H."/>
            <person name="Patel P."/>
            <person name="Richards A.L."/>
            <person name="Sadzewicz L."/>
            <person name="Sears K."/>
            <person name="Seidman D."/>
            <person name="Sengamalay N."/>
            <person name="Stenos J."/>
            <person name="Tallon L.J."/>
            <person name="Vincent G."/>
            <person name="Fraser C.M."/>
            <person name="Munderloh U."/>
            <person name="Dunning-Hotopp J.C."/>
        </authorList>
    </citation>
    <scope>NUCLEOTIDE SEQUENCE [LARGE SCALE GENOMIC DNA]</scope>
    <source>
        <strain evidence="6 7">RAC413</strain>
    </source>
</reference>
<dbReference type="GO" id="GO:0046872">
    <property type="term" value="F:metal ion binding"/>
    <property type="evidence" value="ECO:0007669"/>
    <property type="project" value="UniProtKB-KW"/>
</dbReference>
<keyword evidence="6" id="KW-0436">Ligase</keyword>
<organism evidence="6 7">
    <name type="scientific">Candidatus Neoehrlichia procyonis str. RAC413</name>
    <dbReference type="NCBI Taxonomy" id="1359163"/>
    <lineage>
        <taxon>Bacteria</taxon>
        <taxon>Pseudomonadati</taxon>
        <taxon>Pseudomonadota</taxon>
        <taxon>Alphaproteobacteria</taxon>
        <taxon>Rickettsiales</taxon>
        <taxon>Anaplasmataceae</taxon>
        <taxon>Candidatus Neoehrlichia</taxon>
    </lineage>
</organism>
<dbReference type="RefSeq" id="WP_045808728.1">
    <property type="nucleotide sequence ID" value="NZ_LANX01000001.1"/>
</dbReference>
<dbReference type="InterPro" id="IPR037171">
    <property type="entry name" value="NagB/RpiA_transferase-like"/>
</dbReference>
<keyword evidence="5" id="KW-0479">Metal-binding</keyword>
<dbReference type="EMBL" id="LANX01000001">
    <property type="protein sequence ID" value="KJV68894.1"/>
    <property type="molecule type" value="Genomic_DNA"/>
</dbReference>
<dbReference type="AlphaFoldDB" id="A0A0F3NPQ3"/>
<proteinExistence type="inferred from homology"/>
<dbReference type="GO" id="GO:0009396">
    <property type="term" value="P:folic acid-containing compound biosynthetic process"/>
    <property type="evidence" value="ECO:0007669"/>
    <property type="project" value="TreeGrafter"/>
</dbReference>
<comment type="similarity">
    <text evidence="1 5">Belongs to the 5-formyltetrahydrofolate cyclo-ligase family.</text>
</comment>
<dbReference type="GO" id="GO:0030272">
    <property type="term" value="F:5-formyltetrahydrofolate cyclo-ligase activity"/>
    <property type="evidence" value="ECO:0007669"/>
    <property type="project" value="UniProtKB-EC"/>
</dbReference>
<evidence type="ECO:0000256" key="3">
    <source>
        <dbReference type="ARBA" id="ARBA00022840"/>
    </source>
</evidence>
<comment type="catalytic activity">
    <reaction evidence="5">
        <text>(6S)-5-formyl-5,6,7,8-tetrahydrofolate + ATP = (6R)-5,10-methenyltetrahydrofolate + ADP + phosphate</text>
        <dbReference type="Rhea" id="RHEA:10488"/>
        <dbReference type="ChEBI" id="CHEBI:30616"/>
        <dbReference type="ChEBI" id="CHEBI:43474"/>
        <dbReference type="ChEBI" id="CHEBI:57455"/>
        <dbReference type="ChEBI" id="CHEBI:57457"/>
        <dbReference type="ChEBI" id="CHEBI:456216"/>
        <dbReference type="EC" id="6.3.3.2"/>
    </reaction>
</comment>
<gene>
    <name evidence="6" type="ORF">NLO413_0264</name>
</gene>